<dbReference type="Proteomes" id="UP001186944">
    <property type="component" value="Unassembled WGS sequence"/>
</dbReference>
<comment type="caution">
    <text evidence="3">The sequence shown here is derived from an EMBL/GenBank/DDBJ whole genome shotgun (WGS) entry which is preliminary data.</text>
</comment>
<protein>
    <recommendedName>
        <fullName evidence="5">Leucine-rich repeat-containing protein 59</fullName>
    </recommendedName>
</protein>
<dbReference type="InterPro" id="IPR032675">
    <property type="entry name" value="LRR_dom_sf"/>
</dbReference>
<proteinExistence type="predicted"/>
<sequence length="165" mass="18841">MPKESLKDKLDGDELDLGLNNLSTVPVKELSLLPKARRLDLSCNTITTLPDAFCDLTHLVKIDFSKNQLTELPVRFGALSNLEHLDLLGNQLTILPISFCHLNKLKWLDLKDNPLKEDLKKAAGDCLDEKQCKTCAKNVITYMKHINSELERRKQKELQKKRGKY</sequence>
<evidence type="ECO:0000256" key="1">
    <source>
        <dbReference type="ARBA" id="ARBA00022614"/>
    </source>
</evidence>
<organism evidence="3 4">
    <name type="scientific">Pinctada imbricata</name>
    <name type="common">Atlantic pearl-oyster</name>
    <name type="synonym">Pinctada martensii</name>
    <dbReference type="NCBI Taxonomy" id="66713"/>
    <lineage>
        <taxon>Eukaryota</taxon>
        <taxon>Metazoa</taxon>
        <taxon>Spiralia</taxon>
        <taxon>Lophotrochozoa</taxon>
        <taxon>Mollusca</taxon>
        <taxon>Bivalvia</taxon>
        <taxon>Autobranchia</taxon>
        <taxon>Pteriomorphia</taxon>
        <taxon>Pterioida</taxon>
        <taxon>Pterioidea</taxon>
        <taxon>Pteriidae</taxon>
        <taxon>Pinctada</taxon>
    </lineage>
</organism>
<dbReference type="SUPFAM" id="SSF52075">
    <property type="entry name" value="Outer arm dynein light chain 1"/>
    <property type="match status" value="1"/>
</dbReference>
<keyword evidence="4" id="KW-1185">Reference proteome</keyword>
<dbReference type="SMART" id="SM00369">
    <property type="entry name" value="LRR_TYP"/>
    <property type="match status" value="4"/>
</dbReference>
<gene>
    <name evidence="3" type="ORF">FSP39_015249</name>
</gene>
<dbReference type="InterPro" id="IPR001611">
    <property type="entry name" value="Leu-rich_rpt"/>
</dbReference>
<reference evidence="3" key="1">
    <citation type="submission" date="2019-08" db="EMBL/GenBank/DDBJ databases">
        <title>The improved chromosome-level genome for the pearl oyster Pinctada fucata martensii using PacBio sequencing and Hi-C.</title>
        <authorList>
            <person name="Zheng Z."/>
        </authorList>
    </citation>
    <scope>NUCLEOTIDE SEQUENCE</scope>
    <source>
        <strain evidence="3">ZZ-2019</strain>
        <tissue evidence="3">Adductor muscle</tissue>
    </source>
</reference>
<dbReference type="InterPro" id="IPR003591">
    <property type="entry name" value="Leu-rich_rpt_typical-subtyp"/>
</dbReference>
<keyword evidence="1" id="KW-0433">Leucine-rich repeat</keyword>
<dbReference type="PANTHER" id="PTHR48051:SF54">
    <property type="entry name" value="LEUCINE-RICH REPEAT-CONTAINING PROTEIN"/>
    <property type="match status" value="1"/>
</dbReference>
<name>A0AA88YEF0_PINIB</name>
<dbReference type="EMBL" id="VSWD01000006">
    <property type="protein sequence ID" value="KAK3100141.1"/>
    <property type="molecule type" value="Genomic_DNA"/>
</dbReference>
<keyword evidence="2" id="KW-0677">Repeat</keyword>
<dbReference type="Pfam" id="PF00560">
    <property type="entry name" value="LRR_1"/>
    <property type="match status" value="1"/>
</dbReference>
<dbReference type="AlphaFoldDB" id="A0AA88YEF0"/>
<evidence type="ECO:0000256" key="2">
    <source>
        <dbReference type="ARBA" id="ARBA00022737"/>
    </source>
</evidence>
<accession>A0AA88YEF0</accession>
<dbReference type="InterPro" id="IPR050216">
    <property type="entry name" value="LRR_domain-containing"/>
</dbReference>
<evidence type="ECO:0000313" key="4">
    <source>
        <dbReference type="Proteomes" id="UP001186944"/>
    </source>
</evidence>
<evidence type="ECO:0000313" key="3">
    <source>
        <dbReference type="EMBL" id="KAK3100141.1"/>
    </source>
</evidence>
<dbReference type="PANTHER" id="PTHR48051">
    <property type="match status" value="1"/>
</dbReference>
<dbReference type="Gene3D" id="3.80.10.10">
    <property type="entry name" value="Ribonuclease Inhibitor"/>
    <property type="match status" value="1"/>
</dbReference>
<evidence type="ECO:0008006" key="5">
    <source>
        <dbReference type="Google" id="ProtNLM"/>
    </source>
</evidence>
<dbReference type="GO" id="GO:0005737">
    <property type="term" value="C:cytoplasm"/>
    <property type="evidence" value="ECO:0007669"/>
    <property type="project" value="TreeGrafter"/>
</dbReference>
<dbReference type="Pfam" id="PF13855">
    <property type="entry name" value="LRR_8"/>
    <property type="match status" value="1"/>
</dbReference>